<keyword evidence="2" id="KW-0472">Membrane</keyword>
<organism evidence="3 4">
    <name type="scientific">Paenibacillus montanisoli</name>
    <dbReference type="NCBI Taxonomy" id="2081970"/>
    <lineage>
        <taxon>Bacteria</taxon>
        <taxon>Bacillati</taxon>
        <taxon>Bacillota</taxon>
        <taxon>Bacilli</taxon>
        <taxon>Bacillales</taxon>
        <taxon>Paenibacillaceae</taxon>
        <taxon>Paenibacillus</taxon>
    </lineage>
</organism>
<dbReference type="AlphaFoldDB" id="A0A328UCX0"/>
<comment type="caution">
    <text evidence="3">The sequence shown here is derived from an EMBL/GenBank/DDBJ whole genome shotgun (WGS) entry which is preliminary data.</text>
</comment>
<keyword evidence="2" id="KW-1133">Transmembrane helix</keyword>
<proteinExistence type="predicted"/>
<evidence type="ECO:0000313" key="4">
    <source>
        <dbReference type="Proteomes" id="UP000249260"/>
    </source>
</evidence>
<keyword evidence="2" id="KW-0812">Transmembrane</keyword>
<name>A0A328UCX0_9BACL</name>
<feature type="transmembrane region" description="Helical" evidence="2">
    <location>
        <begin position="113"/>
        <end position="133"/>
    </location>
</feature>
<evidence type="ECO:0008006" key="5">
    <source>
        <dbReference type="Google" id="ProtNLM"/>
    </source>
</evidence>
<evidence type="ECO:0000313" key="3">
    <source>
        <dbReference type="EMBL" id="RAP78174.1"/>
    </source>
</evidence>
<dbReference type="RefSeq" id="WP_112881298.1">
    <property type="nucleotide sequence ID" value="NZ_QLUW01000001.1"/>
</dbReference>
<reference evidence="3 4" key="1">
    <citation type="submission" date="2018-06" db="EMBL/GenBank/DDBJ databases">
        <title>Paenibacillus montanisoli sp. nov., isolated from mountain area soil.</title>
        <authorList>
            <person name="Wu M."/>
        </authorList>
    </citation>
    <scope>NUCLEOTIDE SEQUENCE [LARGE SCALE GENOMIC DNA]</scope>
    <source>
        <strain evidence="3 4">RA17</strain>
    </source>
</reference>
<dbReference type="InterPro" id="IPR047928">
    <property type="entry name" value="Perm_prefix_1"/>
</dbReference>
<dbReference type="OrthoDB" id="9815852at2"/>
<dbReference type="NCBIfam" id="NF038403">
    <property type="entry name" value="perm_prefix_1"/>
    <property type="match status" value="1"/>
</dbReference>
<evidence type="ECO:0000256" key="2">
    <source>
        <dbReference type="SAM" id="Phobius"/>
    </source>
</evidence>
<evidence type="ECO:0000256" key="1">
    <source>
        <dbReference type="SAM" id="Coils"/>
    </source>
</evidence>
<accession>A0A328UCX0</accession>
<protein>
    <recommendedName>
        <fullName evidence="5">2TM domain-containing protein</fullName>
    </recommendedName>
</protein>
<sequence>MKKIHAHVEEWFQEIEDSEQKQAMQEEITQNLEEKVQDLMRRGKTEEDAINKTIVEFGDISDIKQELGVKGTDNRAAKRKQFGLHLGFSIWGSSLIIALFVFINLYYTPGTIWFVYPTFAVAWWPLVMFYKWLGWK</sequence>
<feature type="coiled-coil region" evidence="1">
    <location>
        <begin position="15"/>
        <end position="49"/>
    </location>
</feature>
<keyword evidence="4" id="KW-1185">Reference proteome</keyword>
<feature type="transmembrane region" description="Helical" evidence="2">
    <location>
        <begin position="84"/>
        <end position="107"/>
    </location>
</feature>
<dbReference type="EMBL" id="QLUW01000001">
    <property type="protein sequence ID" value="RAP78174.1"/>
    <property type="molecule type" value="Genomic_DNA"/>
</dbReference>
<gene>
    <name evidence="3" type="ORF">DL346_07010</name>
</gene>
<keyword evidence="1" id="KW-0175">Coiled coil</keyword>
<dbReference type="Proteomes" id="UP000249260">
    <property type="component" value="Unassembled WGS sequence"/>
</dbReference>